<proteinExistence type="predicted"/>
<dbReference type="AlphaFoldDB" id="A0A318KT93"/>
<protein>
    <submittedName>
        <fullName evidence="1">Uncharacterized protein</fullName>
    </submittedName>
</protein>
<evidence type="ECO:0000313" key="2">
    <source>
        <dbReference type="Proteomes" id="UP000247612"/>
    </source>
</evidence>
<comment type="caution">
    <text evidence="1">The sequence shown here is derived from an EMBL/GenBank/DDBJ whole genome shotgun (WGS) entry which is preliminary data.</text>
</comment>
<dbReference type="STRING" id="1034346.GCA_000313565_02394"/>
<sequence>MKKYLLVLLCFLLAGCQQPIKEEPLQKTTLFDKASSSDIEKIIVSDADSAQIIRNPKQIHNLLEYLKDLSAADEKRTEKENFVVIVYADNSSERFTFSEEQICAQACAKWDQASFMKLAAADAKHIEYTEISAFLSDAFAEPLKKAVLFQPCEEAMCKADQLKDEALDDFQLYLRMLAFGKKAEKPKEITDYIQLTTLSNSTILLCLSMNEEGRFIGLNDEWVSFDFQDAVLSKQLSEYMLKTVQVKNPAYRQSTVFDSGVGAQLEINGFIYDEETHEFTRESTPKGIINETTIQFIDDEHISSYNLLSDTSQFDMGEDVSCTYFLNAQDSEGCTLDEAKAKYLDLRTQIDELFNAMELTMSDVRAFLINEKEKRFTEQLSELYPENTADKPMLGNVTDLDSYLIQLGYTKDGFTYTASVTDPIYGKLIISYQAKDLIFKIQQDESYAQLRLGSEYGEGVDANDPQQAVCSLDFISGLPVGDCLNDRYYSESGRHLNARHVLMGWQHQLSLSDEELVQYAEMLSENEG</sequence>
<dbReference type="RefSeq" id="WP_022938680.1">
    <property type="nucleotide sequence ID" value="NZ_CABKRQ010000006.1"/>
</dbReference>
<dbReference type="OrthoDB" id="9878209at2"/>
<evidence type="ECO:0000313" key="1">
    <source>
        <dbReference type="EMBL" id="PXX81051.1"/>
    </source>
</evidence>
<dbReference type="EMBL" id="QJKH01000002">
    <property type="protein sequence ID" value="PXX81051.1"/>
    <property type="molecule type" value="Genomic_DNA"/>
</dbReference>
<dbReference type="Proteomes" id="UP000247612">
    <property type="component" value="Unassembled WGS sequence"/>
</dbReference>
<gene>
    <name evidence="1" type="ORF">DES51_102170</name>
</gene>
<name>A0A318KT93_9FIRM</name>
<keyword evidence="2" id="KW-1185">Reference proteome</keyword>
<accession>A0A318KT93</accession>
<reference evidence="1 2" key="1">
    <citation type="submission" date="2018-05" db="EMBL/GenBank/DDBJ databases">
        <title>Genomic Encyclopedia of Type Strains, Phase IV (KMG-IV): sequencing the most valuable type-strain genomes for metagenomic binning, comparative biology and taxonomic classification.</title>
        <authorList>
            <person name="Goeker M."/>
        </authorList>
    </citation>
    <scope>NUCLEOTIDE SEQUENCE [LARGE SCALE GENOMIC DNA]</scope>
    <source>
        <strain evidence="1 2">JC118</strain>
    </source>
</reference>
<organism evidence="1 2">
    <name type="scientific">Dielma fastidiosa</name>
    <dbReference type="NCBI Taxonomy" id="1034346"/>
    <lineage>
        <taxon>Bacteria</taxon>
        <taxon>Bacillati</taxon>
        <taxon>Bacillota</taxon>
        <taxon>Erysipelotrichia</taxon>
        <taxon>Erysipelotrichales</taxon>
        <taxon>Erysipelotrichaceae</taxon>
        <taxon>Dielma</taxon>
    </lineage>
</organism>
<dbReference type="PROSITE" id="PS51257">
    <property type="entry name" value="PROKAR_LIPOPROTEIN"/>
    <property type="match status" value="1"/>
</dbReference>